<reference evidence="3" key="3">
    <citation type="submission" date="2016-08" db="EMBL/GenBank/DDBJ databases">
        <title>VSG repertoire of Trypanosoma brucei EATRO 1125.</title>
        <authorList>
            <person name="Cross G.A."/>
        </authorList>
    </citation>
    <scope>NUCLEOTIDE SEQUENCE</scope>
    <source>
        <strain evidence="3">EATRO 1125</strain>
    </source>
</reference>
<reference evidence="2" key="1">
    <citation type="submission" date="2013-02" db="EMBL/GenBank/DDBJ databases">
        <authorList>
            <person name="Cross G.A.M."/>
            <person name="Kim H.-S."/>
            <person name="Wickstead B."/>
        </authorList>
    </citation>
    <scope>NUCLEOTIDE SEQUENCE</scope>
    <source>
        <strain evidence="2">Lister 427</strain>
    </source>
</reference>
<feature type="signal peptide" evidence="1">
    <location>
        <begin position="1"/>
        <end position="28"/>
    </location>
</feature>
<evidence type="ECO:0000313" key="2">
    <source>
        <dbReference type="EMBL" id="AGH60185.1"/>
    </source>
</evidence>
<dbReference type="VEuPathDB" id="TriTrypDB:Tb427_000343700"/>
<dbReference type="SUPFAM" id="SSF58087">
    <property type="entry name" value="Variant surface glycoprotein (N-terminal domain)"/>
    <property type="match status" value="1"/>
</dbReference>
<dbReference type="VEuPathDB" id="TriTrypDB:Tb927.9.18050"/>
<dbReference type="VEuPathDB" id="TriTrypDB:Tb1125.Tb11.v5.0137"/>
<dbReference type="AlphaFoldDB" id="M4TB56"/>
<dbReference type="EMBL" id="KX701086">
    <property type="protein sequence ID" value="APD75042.1"/>
    <property type="molecule type" value="Genomic_DNA"/>
</dbReference>
<keyword evidence="1" id="KW-0732">Signal</keyword>
<proteinExistence type="predicted"/>
<name>M4TB56_9TRYP</name>
<accession>M4TB56</accession>
<sequence>MVKYFGSTIIGFLLTITILLHGPRGGSSSDGPAVLAVKDVCTEIEFLTKVAEHYETRLKKPSTDAADLQKEAEMLKLAAEKHGSTNEGAAYTLLAAVSEAKLTSTLAAAKVSLETLLSRNAEMNRRRGQIEGLLAAWYGTAATYSDTAKGTAGSNLFTSEKLRCTVGVQFSHKEQPNCPHIDTPTAAMATVANDVQTTKNYKGTPDNAFVGPKHKNDIISKGSTDTSITNYGQKNACADSAGVGATNGIGMYKVELEAPAVTIASTTIRDDAECTTFLNSESKDKAINIKRTAAAICRAQGATYSKQESISTLTVAQLIDDPLAQTMALLALHGTAVEKNKERRQLAVKQLLGSAETSIKTRFFAPLQKEDLKLKLGEETTTSIEAAVENEHYGAALAFFSAEALKRSTAAAKQIPQDDDKEKECKEETYKDRCKTKDGCQYKDGKCQG</sequence>
<evidence type="ECO:0000256" key="1">
    <source>
        <dbReference type="SAM" id="SignalP"/>
    </source>
</evidence>
<protein>
    <submittedName>
        <fullName evidence="3">Variant surface glycoprotein 1125.4833</fullName>
    </submittedName>
    <submittedName>
        <fullName evidence="2">Variant surface glycoprotein 1250</fullName>
    </submittedName>
</protein>
<evidence type="ECO:0000313" key="3">
    <source>
        <dbReference type="EMBL" id="APD75042.1"/>
    </source>
</evidence>
<organism evidence="2">
    <name type="scientific">Trypanosoma brucei</name>
    <dbReference type="NCBI Taxonomy" id="5691"/>
    <lineage>
        <taxon>Eukaryota</taxon>
        <taxon>Discoba</taxon>
        <taxon>Euglenozoa</taxon>
        <taxon>Kinetoplastea</taxon>
        <taxon>Metakinetoplastina</taxon>
        <taxon>Trypanosomatida</taxon>
        <taxon>Trypanosomatidae</taxon>
        <taxon>Trypanosoma</taxon>
    </lineage>
</organism>
<reference evidence="2" key="2">
    <citation type="journal article" date="2014" name="Mol. Biochem. Parasitol.">
        <title>Capturing the variant surface glycoprotein repertoire (the VSGnome) of Trypanosoma brucei Lister 427.</title>
        <authorList>
            <person name="Cross G.A."/>
            <person name="Kim H.S."/>
            <person name="Wickstead B."/>
        </authorList>
    </citation>
    <scope>NUCLEOTIDE SEQUENCE</scope>
    <source>
        <strain evidence="2">Lister 427</strain>
    </source>
</reference>
<feature type="chain" id="PRO_5004058309" evidence="1">
    <location>
        <begin position="29"/>
        <end position="449"/>
    </location>
</feature>
<dbReference type="EMBL" id="KC612754">
    <property type="protein sequence ID" value="AGH60185.1"/>
    <property type="molecule type" value="Genomic_DNA"/>
</dbReference>